<dbReference type="Proteomes" id="UP001271723">
    <property type="component" value="Unassembled WGS sequence"/>
</dbReference>
<evidence type="ECO:0000313" key="2">
    <source>
        <dbReference type="EMBL" id="MDX2915357.1"/>
    </source>
</evidence>
<dbReference type="Gene3D" id="1.10.260.40">
    <property type="entry name" value="lambda repressor-like DNA-binding domains"/>
    <property type="match status" value="1"/>
</dbReference>
<dbReference type="Pfam" id="PF13560">
    <property type="entry name" value="HTH_31"/>
    <property type="match status" value="1"/>
</dbReference>
<dbReference type="SUPFAM" id="SSF47413">
    <property type="entry name" value="lambda repressor-like DNA-binding domains"/>
    <property type="match status" value="1"/>
</dbReference>
<reference evidence="2 3" key="1">
    <citation type="journal article" date="2023" name="Microb. Genom.">
        <title>Mesoterricola silvestris gen. nov., sp. nov., Mesoterricola sediminis sp. nov., Geothrix oryzae sp. nov., Geothrix edaphica sp. nov., Geothrix rubra sp. nov., and Geothrix limicola sp. nov., six novel members of Acidobacteriota isolated from soils.</title>
        <authorList>
            <person name="Weisberg A.J."/>
            <person name="Pearce E."/>
            <person name="Kramer C.G."/>
            <person name="Chang J.H."/>
            <person name="Clarke C.R."/>
        </authorList>
    </citation>
    <scope>NUCLEOTIDE SEQUENCE [LARGE SCALE GENOMIC DNA]</scope>
    <source>
        <strain evidence="2 3">NRRL_B-2795</strain>
    </source>
</reference>
<dbReference type="InterPro" id="IPR001387">
    <property type="entry name" value="Cro/C1-type_HTH"/>
</dbReference>
<proteinExistence type="predicted"/>
<dbReference type="InterPro" id="IPR043917">
    <property type="entry name" value="DUF5753"/>
</dbReference>
<sequence>MPAGGRPTVRSRRLGAALKRYRQAAKLDQPQAADVLGVHQTRISRMESGHVNARIVEIRVLLGAYGVDDAEVLARLEDLAKRSKHRGWWLEHAEHLRPDYLDYIALEDDATYIREWQPVVVPGLLQTPAYVEAVIAATPHYVAPERIAQLVKVRDTRQAKIAEGGAMYTVILWEAVVRHPLISAEVHREQLAAILEAGERQNVTVQILPFSAGPLVGVTSAFQSFSFESEPTVEAVALENLRGMSVLEAPEDLAAYANAYDELRSAALAPDVSARLIRSAIRSSEEDASCPRS</sequence>
<gene>
    <name evidence="2" type="ORF">PV517_42645</name>
</gene>
<dbReference type="SMART" id="SM00530">
    <property type="entry name" value="HTH_XRE"/>
    <property type="match status" value="1"/>
</dbReference>
<dbReference type="Pfam" id="PF19054">
    <property type="entry name" value="DUF5753"/>
    <property type="match status" value="1"/>
</dbReference>
<dbReference type="RefSeq" id="WP_086758055.1">
    <property type="nucleotide sequence ID" value="NZ_JAGJBZ010000004.1"/>
</dbReference>
<organism evidence="2 3">
    <name type="scientific">Streptomyces griseiscabiei</name>
    <dbReference type="NCBI Taxonomy" id="2993540"/>
    <lineage>
        <taxon>Bacteria</taxon>
        <taxon>Bacillati</taxon>
        <taxon>Actinomycetota</taxon>
        <taxon>Actinomycetes</taxon>
        <taxon>Kitasatosporales</taxon>
        <taxon>Streptomycetaceae</taxon>
        <taxon>Streptomyces</taxon>
    </lineage>
</organism>
<evidence type="ECO:0000259" key="1">
    <source>
        <dbReference type="PROSITE" id="PS50943"/>
    </source>
</evidence>
<evidence type="ECO:0000313" key="3">
    <source>
        <dbReference type="Proteomes" id="UP001271723"/>
    </source>
</evidence>
<accession>A0ABU4LHS0</accession>
<comment type="caution">
    <text evidence="2">The sequence shown here is derived from an EMBL/GenBank/DDBJ whole genome shotgun (WGS) entry which is preliminary data.</text>
</comment>
<dbReference type="InterPro" id="IPR010982">
    <property type="entry name" value="Lambda_DNA-bd_dom_sf"/>
</dbReference>
<dbReference type="EMBL" id="JARAVY010000028">
    <property type="protein sequence ID" value="MDX2915357.1"/>
    <property type="molecule type" value="Genomic_DNA"/>
</dbReference>
<protein>
    <submittedName>
        <fullName evidence="2">Helix-turn-helix transcriptional regulator</fullName>
    </submittedName>
</protein>
<feature type="domain" description="HTH cro/C1-type" evidence="1">
    <location>
        <begin position="18"/>
        <end position="72"/>
    </location>
</feature>
<keyword evidence="3" id="KW-1185">Reference proteome</keyword>
<name>A0ABU4LHS0_9ACTN</name>
<dbReference type="CDD" id="cd00093">
    <property type="entry name" value="HTH_XRE"/>
    <property type="match status" value="1"/>
</dbReference>
<dbReference type="PROSITE" id="PS50943">
    <property type="entry name" value="HTH_CROC1"/>
    <property type="match status" value="1"/>
</dbReference>